<feature type="non-terminal residue" evidence="2">
    <location>
        <position position="1"/>
    </location>
</feature>
<reference evidence="2" key="1">
    <citation type="submission" date="2013-01" db="EMBL/GenBank/DDBJ databases">
        <authorList>
            <person name="Josephine A."/>
            <person name="Vijaya Raghavan R."/>
            <person name="Dharani G."/>
            <person name="Kumar T.S."/>
            <person name="Thilagam G.M.L."/>
            <person name="Peter D.M."/>
            <person name="Thirupathi K."/>
            <person name="Sucheta S."/>
            <person name="Divya S."/>
            <person name="Ahmed S."/>
            <person name="Sharma A."/>
            <person name="Jayapriyan K.R."/>
            <person name="Dheenan P.S."/>
            <person name="Vinithkumar N.V."/>
            <person name="Vijayakumaran M."/>
            <person name="Kirubagaran R."/>
        </authorList>
    </citation>
    <scope>NUCLEOTIDE SEQUENCE</scope>
    <source>
        <strain evidence="2">NIOT-74</strain>
    </source>
</reference>
<accession>M1S180</accession>
<dbReference type="AlphaFoldDB" id="M1S180"/>
<keyword evidence="2" id="KW-0808">Transferase</keyword>
<proteinExistence type="predicted"/>
<dbReference type="EMBL" id="KC436294">
    <property type="protein sequence ID" value="AGG19423.1"/>
    <property type="molecule type" value="Genomic_DNA"/>
</dbReference>
<gene>
    <name evidence="2" type="primary">ACCD</name>
</gene>
<protein>
    <submittedName>
        <fullName evidence="2">Acetyl-CoA carboxylase carboxyltransferase</fullName>
    </submittedName>
</protein>
<organism evidence="2">
    <name type="scientific">Chlorella vulgaris</name>
    <name type="common">Green alga</name>
    <dbReference type="NCBI Taxonomy" id="3077"/>
    <lineage>
        <taxon>Eukaryota</taxon>
        <taxon>Viridiplantae</taxon>
        <taxon>Chlorophyta</taxon>
        <taxon>core chlorophytes</taxon>
        <taxon>Trebouxiophyceae</taxon>
        <taxon>Chlorellales</taxon>
        <taxon>Chlorellaceae</taxon>
        <taxon>Chlorella clade</taxon>
        <taxon>Chlorella</taxon>
    </lineage>
</organism>
<sequence length="91" mass="10212">SSPLILYMSALTRTTRVLSLGELRLCITSNQQDEKGNDPMTWRPFDDGMAPCDLLDFREHNALTDRLSDAPERTGLQDPVRQGEDCGTVCR</sequence>
<evidence type="ECO:0000313" key="2">
    <source>
        <dbReference type="EMBL" id="AGG19423.1"/>
    </source>
</evidence>
<dbReference type="GO" id="GO:0016740">
    <property type="term" value="F:transferase activity"/>
    <property type="evidence" value="ECO:0007669"/>
    <property type="project" value="UniProtKB-KW"/>
</dbReference>
<name>M1S180_CHLVU</name>
<evidence type="ECO:0000256" key="1">
    <source>
        <dbReference type="SAM" id="MobiDB-lite"/>
    </source>
</evidence>
<feature type="region of interest" description="Disordered" evidence="1">
    <location>
        <begin position="66"/>
        <end position="91"/>
    </location>
</feature>